<keyword evidence="2" id="KW-1185">Reference proteome</keyword>
<dbReference type="Proteomes" id="UP000632740">
    <property type="component" value="Unassembled WGS sequence"/>
</dbReference>
<sequence length="196" mass="20617">MVGGTLVRMVTISCSCGAASTTRRNPLRGLTVDERAALIRSAFSVHAGFLAVELDGSWHPAHVEPTEACFVLADLDAIDATDGLTGEDARGIRALLEQSHVGGLSLPVEAQVGSVRFRVTPADDFMGYVTYLVHDGPTTLLEVGVPRSEPHVLAELVDLFRSHGRAAVVQVDGLAPRIGLGAAIEGVRRARTASVA</sequence>
<dbReference type="AlphaFoldDB" id="A0A919P2P6"/>
<protein>
    <submittedName>
        <fullName evidence="1">Uncharacterized protein</fullName>
    </submittedName>
</protein>
<accession>A0A919P2P6</accession>
<evidence type="ECO:0000313" key="1">
    <source>
        <dbReference type="EMBL" id="GIG20788.1"/>
    </source>
</evidence>
<reference evidence="1" key="1">
    <citation type="submission" date="2021-01" db="EMBL/GenBank/DDBJ databases">
        <title>Whole genome shotgun sequence of Cellulomonas chitinilytica NBRC 110799.</title>
        <authorList>
            <person name="Komaki H."/>
            <person name="Tamura T."/>
        </authorList>
    </citation>
    <scope>NUCLEOTIDE SEQUENCE</scope>
    <source>
        <strain evidence="1">NBRC 110799</strain>
    </source>
</reference>
<organism evidence="1 2">
    <name type="scientific">Cellulomonas chitinilytica</name>
    <dbReference type="NCBI Taxonomy" id="398759"/>
    <lineage>
        <taxon>Bacteria</taxon>
        <taxon>Bacillati</taxon>
        <taxon>Actinomycetota</taxon>
        <taxon>Actinomycetes</taxon>
        <taxon>Micrococcales</taxon>
        <taxon>Cellulomonadaceae</taxon>
        <taxon>Cellulomonas</taxon>
    </lineage>
</organism>
<comment type="caution">
    <text evidence="1">The sequence shown here is derived from an EMBL/GenBank/DDBJ whole genome shotgun (WGS) entry which is preliminary data.</text>
</comment>
<dbReference type="EMBL" id="BONK01000004">
    <property type="protein sequence ID" value="GIG20788.1"/>
    <property type="molecule type" value="Genomic_DNA"/>
</dbReference>
<evidence type="ECO:0000313" key="2">
    <source>
        <dbReference type="Proteomes" id="UP000632740"/>
    </source>
</evidence>
<name>A0A919P2P6_9CELL</name>
<proteinExistence type="predicted"/>
<gene>
    <name evidence="1" type="ORF">Cch01nite_15120</name>
</gene>